<dbReference type="Gene3D" id="1.20.190.50">
    <property type="match status" value="1"/>
</dbReference>
<proteinExistence type="inferred from homology"/>
<dbReference type="GO" id="GO:0006406">
    <property type="term" value="P:mRNA export from nucleus"/>
    <property type="evidence" value="ECO:0007669"/>
    <property type="project" value="TreeGrafter"/>
</dbReference>
<evidence type="ECO:0000256" key="5">
    <source>
        <dbReference type="ARBA" id="ARBA00023132"/>
    </source>
</evidence>
<dbReference type="PANTHER" id="PTHR13003">
    <property type="entry name" value="NUP107-RELATED"/>
    <property type="match status" value="1"/>
</dbReference>
<name>A0A507ETG3_9FUNG</name>
<dbReference type="Proteomes" id="UP000320333">
    <property type="component" value="Unassembled WGS sequence"/>
</dbReference>
<dbReference type="OrthoDB" id="3098at2759"/>
<feature type="region of interest" description="Disordered" evidence="8">
    <location>
        <begin position="143"/>
        <end position="168"/>
    </location>
</feature>
<keyword evidence="5 7" id="KW-0906">Nuclear pore complex</keyword>
<dbReference type="InterPro" id="IPR007252">
    <property type="entry name" value="Nup84/Nup107"/>
</dbReference>
<keyword evidence="6 7" id="KW-0539">Nucleus</keyword>
<dbReference type="Pfam" id="PF04121">
    <property type="entry name" value="Nup84_Nup100"/>
    <property type="match status" value="1"/>
</dbReference>
<keyword evidence="3" id="KW-0653">Protein transport</keyword>
<comment type="similarity">
    <text evidence="7">Belongs to the nucleoporin Nup84/Nup107 family.</text>
</comment>
<dbReference type="PANTHER" id="PTHR13003:SF2">
    <property type="entry name" value="NUCLEAR PORE COMPLEX PROTEIN NUP107"/>
    <property type="match status" value="1"/>
</dbReference>
<keyword evidence="2" id="KW-0509">mRNA transport</keyword>
<evidence type="ECO:0000256" key="1">
    <source>
        <dbReference type="ARBA" id="ARBA00022448"/>
    </source>
</evidence>
<reference evidence="9 10" key="1">
    <citation type="journal article" date="2019" name="Sci. Rep.">
        <title>Comparative genomics of chytrid fungi reveal insights into the obligate biotrophic and pathogenic lifestyle of Synchytrium endobioticum.</title>
        <authorList>
            <person name="van de Vossenberg B.T.L.H."/>
            <person name="Warris S."/>
            <person name="Nguyen H.D.T."/>
            <person name="van Gent-Pelzer M.P.E."/>
            <person name="Joly D.L."/>
            <person name="van de Geest H.C."/>
            <person name="Bonants P.J.M."/>
            <person name="Smith D.S."/>
            <person name="Levesque C.A."/>
            <person name="van der Lee T.A.J."/>
        </authorList>
    </citation>
    <scope>NUCLEOTIDE SEQUENCE [LARGE SCALE GENOMIC DNA]</scope>
    <source>
        <strain evidence="9 10">CBS 675.73</strain>
    </source>
</reference>
<evidence type="ECO:0000256" key="6">
    <source>
        <dbReference type="ARBA" id="ARBA00023242"/>
    </source>
</evidence>
<keyword evidence="1 7" id="KW-0813">Transport</keyword>
<accession>A0A507ETG3</accession>
<organism evidence="9 10">
    <name type="scientific">Chytriomyces confervae</name>
    <dbReference type="NCBI Taxonomy" id="246404"/>
    <lineage>
        <taxon>Eukaryota</taxon>
        <taxon>Fungi</taxon>
        <taxon>Fungi incertae sedis</taxon>
        <taxon>Chytridiomycota</taxon>
        <taxon>Chytridiomycota incertae sedis</taxon>
        <taxon>Chytridiomycetes</taxon>
        <taxon>Chytridiales</taxon>
        <taxon>Chytriomycetaceae</taxon>
        <taxon>Chytriomyces</taxon>
    </lineage>
</organism>
<evidence type="ECO:0000256" key="8">
    <source>
        <dbReference type="SAM" id="MobiDB-lite"/>
    </source>
</evidence>
<comment type="subunit">
    <text evidence="7">Part of the nuclear pore complex (NPC).</text>
</comment>
<dbReference type="GO" id="GO:0006606">
    <property type="term" value="P:protein import into nucleus"/>
    <property type="evidence" value="ECO:0007669"/>
    <property type="project" value="TreeGrafter"/>
</dbReference>
<comment type="function">
    <text evidence="7">Functions as a component of the nuclear pore complex (NPC).</text>
</comment>
<gene>
    <name evidence="9" type="ORF">CcCBS67573_g07748</name>
</gene>
<dbReference type="GO" id="GO:0017056">
    <property type="term" value="F:structural constituent of nuclear pore"/>
    <property type="evidence" value="ECO:0007669"/>
    <property type="project" value="UniProtKB-UniRule"/>
</dbReference>
<evidence type="ECO:0000256" key="4">
    <source>
        <dbReference type="ARBA" id="ARBA00023010"/>
    </source>
</evidence>
<feature type="compositionally biased region" description="Low complexity" evidence="8">
    <location>
        <begin position="143"/>
        <end position="158"/>
    </location>
</feature>
<evidence type="ECO:0000313" key="10">
    <source>
        <dbReference type="Proteomes" id="UP000320333"/>
    </source>
</evidence>
<evidence type="ECO:0000256" key="3">
    <source>
        <dbReference type="ARBA" id="ARBA00022927"/>
    </source>
</evidence>
<dbReference type="GO" id="GO:0031080">
    <property type="term" value="C:nuclear pore outer ring"/>
    <property type="evidence" value="ECO:0007669"/>
    <property type="project" value="TreeGrafter"/>
</dbReference>
<protein>
    <recommendedName>
        <fullName evidence="7">Nuclear pore complex protein</fullName>
    </recommendedName>
</protein>
<evidence type="ECO:0000313" key="9">
    <source>
        <dbReference type="EMBL" id="TPX66657.1"/>
    </source>
</evidence>
<dbReference type="STRING" id="246404.A0A507ETG3"/>
<keyword evidence="7" id="KW-0472">Membrane</keyword>
<comment type="subcellular location">
    <subcellularLocation>
        <location evidence="7">Nucleus</location>
        <location evidence="7">Nuclear pore complex</location>
    </subcellularLocation>
    <subcellularLocation>
        <location evidence="7">Nucleus membrane</location>
    </subcellularLocation>
</comment>
<sequence>MAHMIVMSNGAHFVVGDEFEQFAHALQNAQREGRCALDEGADATLVKEYSTISEGVSNIESQTWHLLHALLDARTQSPALLHPHSLAADEPLLNYAECMHQQLAECVAVKKWLEGGAANFVATETRRGYRPYSTAGRASNEASFNNKSISNKSSINKNMNAGKDMDPDAPIRNPSCALARDDALYEASLLRSLFDYVRRGRLWEAMDLCRASDEPWRAASFADGDHDDDVACTGNPNRDLWKVTCLAIAEDPAFDSYERAVYAVLAGNVQHALPVCKTWEDYVWVHYCYYLESLITQHLGMVPLATEPNEVYVRTDSPENVRLPAELFEWLSRSEDKDILLASQDPFRIIQAMIILDRIDPLLESIHQQLAAESNSISELPTVLRFIVHLIFALRSVSYPIESNDSADFIIKTYIDLLIAARLNSIVATYVAQLSSAHQIECYALFLQTIDEPKETRYNYLVQGKQCGIDMHKTCKRTVRLAFQSPSPTSVFLAQLPEQSISILHISNLDSDLSEEAYGHVRALEWLLFDPLLKTDAIVCTVQLLRRYLVHGQIHVAQRVLESVPAPKEFISKKWVKAAMKEAAGGVGASADLDPLERAAAFASVEFCAYSSLVKCFAAFVEWKAFLGMRPVRRGAGDADPMTSFEFRDWLKASKSRTKKAEELIRACLEEIAALTPGSGGLARSEAKDRYTEIRLIREIYATELVLKLQEMLLTTGNDIPENVEKCVGLLREFVDDQGVSAGKESEAPVSFHAEFAISGKLVFFVQKHKQALLQMKKGAK</sequence>
<dbReference type="GO" id="GO:0031965">
    <property type="term" value="C:nuclear membrane"/>
    <property type="evidence" value="ECO:0007669"/>
    <property type="project" value="UniProtKB-SubCell"/>
</dbReference>
<keyword evidence="4 7" id="KW-0811">Translocation</keyword>
<dbReference type="EMBL" id="QEAP01000431">
    <property type="protein sequence ID" value="TPX66657.1"/>
    <property type="molecule type" value="Genomic_DNA"/>
</dbReference>
<keyword evidence="10" id="KW-1185">Reference proteome</keyword>
<evidence type="ECO:0000256" key="2">
    <source>
        <dbReference type="ARBA" id="ARBA00022816"/>
    </source>
</evidence>
<dbReference type="Gene3D" id="1.10.3450.20">
    <property type="match status" value="1"/>
</dbReference>
<dbReference type="GO" id="GO:0000973">
    <property type="term" value="P:post-transcriptional tethering of RNA polymerase II gene DNA at nuclear periphery"/>
    <property type="evidence" value="ECO:0007669"/>
    <property type="project" value="TreeGrafter"/>
</dbReference>
<comment type="caution">
    <text evidence="9">The sequence shown here is derived from an EMBL/GenBank/DDBJ whole genome shotgun (WGS) entry which is preliminary data.</text>
</comment>
<dbReference type="AlphaFoldDB" id="A0A507ETG3"/>
<evidence type="ECO:0000256" key="7">
    <source>
        <dbReference type="RuleBase" id="RU365072"/>
    </source>
</evidence>